<evidence type="ECO:0000313" key="4">
    <source>
        <dbReference type="Proteomes" id="UP000823388"/>
    </source>
</evidence>
<name>A0A8T0WIT9_PANVG</name>
<dbReference type="EMBL" id="CM029039">
    <property type="protein sequence ID" value="KAG2647205.1"/>
    <property type="molecule type" value="Genomic_DNA"/>
</dbReference>
<evidence type="ECO:0000259" key="2">
    <source>
        <dbReference type="Pfam" id="PF20241"/>
    </source>
</evidence>
<dbReference type="OrthoDB" id="681537at2759"/>
<gene>
    <name evidence="3" type="ORF">PVAP13_2KG566300</name>
</gene>
<evidence type="ECO:0000256" key="1">
    <source>
        <dbReference type="SAM" id="MobiDB-lite"/>
    </source>
</evidence>
<dbReference type="Pfam" id="PF20241">
    <property type="entry name" value="DUF6598"/>
    <property type="match status" value="1"/>
</dbReference>
<dbReference type="AlphaFoldDB" id="A0A8T0WIT9"/>
<sequence length="501" mass="56501">MSGRKGDDKVSMSNKDSKEENLLAELTSNREWRRELLAETKIWKDWELHGPCSEEAYSSYISSRYGDRGGQVGLCDIKASNRIEEPAKKKNRMEEDVLSFGAPSKMEEDALSFGEPSEMDEDALNFKAPGKTELASFICLGGELWQTGEPESLESEVPLRRMEVEKEGHSEEHETPELEVIGPNDQAHWMTVRQFRCSWNELWSGLYGSFEDTTKIPSMRFTNKPVEEFPAYMDTLQIFSVKLAATRGALQLPLDVFGMVAIRDPVDHNRNIIFHRKRENCQTLTEKDPYLVLAGPTRAVMFALNPAIIEVDLQIKGATESEDEQLSFLVSPLRRFATRYSHLFNCSYTSKLSTLEFKLGHIAFSVEATIFVRVVRGSWPDCYRGQFNAFTTGFTDRCPMPVGNKLSTGTSRETILLLDSGGEKLPVDGNSKIKFSRRVVSVECVGKVTIKVNVLEGETEIVEKAASFDALEAGKSVDWIDVTFCKMEVTVFWSTISCYPM</sequence>
<organism evidence="3 4">
    <name type="scientific">Panicum virgatum</name>
    <name type="common">Blackwell switchgrass</name>
    <dbReference type="NCBI Taxonomy" id="38727"/>
    <lineage>
        <taxon>Eukaryota</taxon>
        <taxon>Viridiplantae</taxon>
        <taxon>Streptophyta</taxon>
        <taxon>Embryophyta</taxon>
        <taxon>Tracheophyta</taxon>
        <taxon>Spermatophyta</taxon>
        <taxon>Magnoliopsida</taxon>
        <taxon>Liliopsida</taxon>
        <taxon>Poales</taxon>
        <taxon>Poaceae</taxon>
        <taxon>PACMAD clade</taxon>
        <taxon>Panicoideae</taxon>
        <taxon>Panicodae</taxon>
        <taxon>Paniceae</taxon>
        <taxon>Panicinae</taxon>
        <taxon>Panicum</taxon>
        <taxon>Panicum sect. Hiantes</taxon>
    </lineage>
</organism>
<comment type="caution">
    <text evidence="3">The sequence shown here is derived from an EMBL/GenBank/DDBJ whole genome shotgun (WGS) entry which is preliminary data.</text>
</comment>
<dbReference type="InterPro" id="IPR046533">
    <property type="entry name" value="DUF6598"/>
</dbReference>
<keyword evidence="4" id="KW-1185">Reference proteome</keyword>
<protein>
    <recommendedName>
        <fullName evidence="2">DUF6598 domain-containing protein</fullName>
    </recommendedName>
</protein>
<feature type="region of interest" description="Disordered" evidence="1">
    <location>
        <begin position="1"/>
        <end position="25"/>
    </location>
</feature>
<reference evidence="3" key="1">
    <citation type="submission" date="2020-05" db="EMBL/GenBank/DDBJ databases">
        <title>WGS assembly of Panicum virgatum.</title>
        <authorList>
            <person name="Lovell J.T."/>
            <person name="Jenkins J."/>
            <person name="Shu S."/>
            <person name="Juenger T.E."/>
            <person name="Schmutz J."/>
        </authorList>
    </citation>
    <scope>NUCLEOTIDE SEQUENCE</scope>
    <source>
        <strain evidence="3">AP13</strain>
    </source>
</reference>
<dbReference type="PANTHER" id="PTHR33065">
    <property type="entry name" value="OS07G0486400 PROTEIN"/>
    <property type="match status" value="1"/>
</dbReference>
<feature type="domain" description="DUF6598" evidence="2">
    <location>
        <begin position="235"/>
        <end position="491"/>
    </location>
</feature>
<feature type="compositionally biased region" description="Basic and acidic residues" evidence="1">
    <location>
        <begin position="1"/>
        <end position="21"/>
    </location>
</feature>
<dbReference type="PANTHER" id="PTHR33065:SF153">
    <property type="entry name" value="DUF6598 DOMAIN-CONTAINING PROTEIN"/>
    <property type="match status" value="1"/>
</dbReference>
<accession>A0A8T0WIT9</accession>
<evidence type="ECO:0000313" key="3">
    <source>
        <dbReference type="EMBL" id="KAG2647205.1"/>
    </source>
</evidence>
<proteinExistence type="predicted"/>
<dbReference type="Proteomes" id="UP000823388">
    <property type="component" value="Chromosome 2K"/>
</dbReference>